<sequence length="82" mass="8355">MMERSAMRLSTRWAGLALLPLLAACAGGGDAGRAEMPAGSTVQTIRGAPAADDALRPEPGNIWADGLTPSAPDAAATARPRR</sequence>
<feature type="signal peptide" evidence="2">
    <location>
        <begin position="1"/>
        <end position="26"/>
    </location>
</feature>
<dbReference type="Proteomes" id="UP000005324">
    <property type="component" value="Unassembled WGS sequence"/>
</dbReference>
<evidence type="ECO:0000256" key="2">
    <source>
        <dbReference type="SAM" id="SignalP"/>
    </source>
</evidence>
<evidence type="ECO:0000313" key="3">
    <source>
        <dbReference type="EMBL" id="EFH09007.1"/>
    </source>
</evidence>
<dbReference type="EMBL" id="ADVL01001011">
    <property type="protein sequence ID" value="EFH09007.1"/>
    <property type="molecule type" value="Genomic_DNA"/>
</dbReference>
<dbReference type="PROSITE" id="PS51257">
    <property type="entry name" value="PROKAR_LIPOPROTEIN"/>
    <property type="match status" value="1"/>
</dbReference>
<keyword evidence="4" id="KW-1185">Reference proteome</keyword>
<comment type="caution">
    <text evidence="3">The sequence shown here is derived from an EMBL/GenBank/DDBJ whole genome shotgun (WGS) entry which is preliminary data.</text>
</comment>
<reference evidence="3 4" key="1">
    <citation type="submission" date="2010-04" db="EMBL/GenBank/DDBJ databases">
        <authorList>
            <person name="Qin X."/>
            <person name="Bachman B."/>
            <person name="Battles P."/>
            <person name="Bell A."/>
            <person name="Bess C."/>
            <person name="Bickham C."/>
            <person name="Chaboub L."/>
            <person name="Chen D."/>
            <person name="Coyle M."/>
            <person name="Deiros D.R."/>
            <person name="Dinh H."/>
            <person name="Forbes L."/>
            <person name="Fowler G."/>
            <person name="Francisco L."/>
            <person name="Fu Q."/>
            <person name="Gubbala S."/>
            <person name="Hale W."/>
            <person name="Han Y."/>
            <person name="Hemphill L."/>
            <person name="Highlander S.K."/>
            <person name="Hirani K."/>
            <person name="Hogues M."/>
            <person name="Jackson L."/>
            <person name="Jakkamsetti A."/>
            <person name="Javaid M."/>
            <person name="Jiang H."/>
            <person name="Korchina V."/>
            <person name="Kovar C."/>
            <person name="Lara F."/>
            <person name="Lee S."/>
            <person name="Mata R."/>
            <person name="Mathew T."/>
            <person name="Moen C."/>
            <person name="Morales K."/>
            <person name="Munidasa M."/>
            <person name="Nazareth L."/>
            <person name="Ngo R."/>
            <person name="Nguyen L."/>
            <person name="Okwuonu G."/>
            <person name="Ongeri F."/>
            <person name="Patil S."/>
            <person name="Petrosino J."/>
            <person name="Pham C."/>
            <person name="Pham P."/>
            <person name="Pu L.-L."/>
            <person name="Puazo M."/>
            <person name="Raj R."/>
            <person name="Reid J."/>
            <person name="Rouhana J."/>
            <person name="Saada N."/>
            <person name="Shang Y."/>
            <person name="Simmons D."/>
            <person name="Thornton R."/>
            <person name="Warren J."/>
            <person name="Weissenberger G."/>
            <person name="Zhang J."/>
            <person name="Zhang L."/>
            <person name="Zhou C."/>
            <person name="Zhu D."/>
            <person name="Muzny D."/>
            <person name="Worley K."/>
            <person name="Gibbs R."/>
        </authorList>
    </citation>
    <scope>NUCLEOTIDE SEQUENCE [LARGE SCALE GENOMIC DNA]</scope>
    <source>
        <strain evidence="3 4">ATCC 49957</strain>
    </source>
</reference>
<dbReference type="AlphaFoldDB" id="D5RUL1"/>
<evidence type="ECO:0000313" key="4">
    <source>
        <dbReference type="Proteomes" id="UP000005324"/>
    </source>
</evidence>
<name>D5RUL1_9PROT</name>
<feature type="region of interest" description="Disordered" evidence="1">
    <location>
        <begin position="48"/>
        <end position="82"/>
    </location>
</feature>
<feature type="compositionally biased region" description="Low complexity" evidence="1">
    <location>
        <begin position="69"/>
        <end position="82"/>
    </location>
</feature>
<dbReference type="HOGENOM" id="CLU_2556131_0_0_5"/>
<organism evidence="3 4">
    <name type="scientific">Pseudoroseomonas cervicalis ATCC 49957</name>
    <dbReference type="NCBI Taxonomy" id="525371"/>
    <lineage>
        <taxon>Bacteria</taxon>
        <taxon>Pseudomonadati</taxon>
        <taxon>Pseudomonadota</taxon>
        <taxon>Alphaproteobacteria</taxon>
        <taxon>Acetobacterales</taxon>
        <taxon>Roseomonadaceae</taxon>
        <taxon>Roseomonas</taxon>
    </lineage>
</organism>
<keyword evidence="2" id="KW-0732">Signal</keyword>
<gene>
    <name evidence="3" type="ORF">HMPREF0731_4773</name>
</gene>
<feature type="chain" id="PRO_5003076191" evidence="2">
    <location>
        <begin position="27"/>
        <end position="82"/>
    </location>
</feature>
<accession>D5RUL1</accession>
<evidence type="ECO:0000256" key="1">
    <source>
        <dbReference type="SAM" id="MobiDB-lite"/>
    </source>
</evidence>
<protein>
    <submittedName>
        <fullName evidence="3">Uncharacterized protein</fullName>
    </submittedName>
</protein>
<proteinExistence type="predicted"/>